<evidence type="ECO:0000313" key="5">
    <source>
        <dbReference type="EMBL" id="CAF3693340.1"/>
    </source>
</evidence>
<dbReference type="AlphaFoldDB" id="A0A814AD37"/>
<dbReference type="EMBL" id="CAJOBA010002528">
    <property type="protein sequence ID" value="CAF3648714.1"/>
    <property type="molecule type" value="Genomic_DNA"/>
</dbReference>
<dbReference type="EMBL" id="CAJNOQ010001692">
    <property type="protein sequence ID" value="CAF0912544.1"/>
    <property type="molecule type" value="Genomic_DNA"/>
</dbReference>
<evidence type="ECO:0000256" key="1">
    <source>
        <dbReference type="SAM" id="Phobius"/>
    </source>
</evidence>
<sequence length="139" mass="15231">MMSSLHMIEETPTDTFSYISGQETDTTTNTEFTLYPEQTSTPYSYNQTFIITSDSTSPLTQNNSTSPSTTSTPASTTNYVVIVASSIAGGVVFIGIVLSSVYYVRVIRPDRVRKVKPVDDIMIEDLGRKVKNTITAVVV</sequence>
<evidence type="ECO:0000313" key="6">
    <source>
        <dbReference type="Proteomes" id="UP000663829"/>
    </source>
</evidence>
<dbReference type="Proteomes" id="UP000677228">
    <property type="component" value="Unassembled WGS sequence"/>
</dbReference>
<comment type="caution">
    <text evidence="3">The sequence shown here is derived from an EMBL/GenBank/DDBJ whole genome shotgun (WGS) entry which is preliminary data.</text>
</comment>
<keyword evidence="1" id="KW-1133">Transmembrane helix</keyword>
<dbReference type="EMBL" id="CAJNOK010002528">
    <property type="protein sequence ID" value="CAF0863956.1"/>
    <property type="molecule type" value="Genomic_DNA"/>
</dbReference>
<accession>A0A814AD37</accession>
<evidence type="ECO:0000313" key="2">
    <source>
        <dbReference type="EMBL" id="CAF0863956.1"/>
    </source>
</evidence>
<dbReference type="EMBL" id="CAJOBC010001692">
    <property type="protein sequence ID" value="CAF3693340.1"/>
    <property type="molecule type" value="Genomic_DNA"/>
</dbReference>
<organism evidence="3 6">
    <name type="scientific">Didymodactylos carnosus</name>
    <dbReference type="NCBI Taxonomy" id="1234261"/>
    <lineage>
        <taxon>Eukaryota</taxon>
        <taxon>Metazoa</taxon>
        <taxon>Spiralia</taxon>
        <taxon>Gnathifera</taxon>
        <taxon>Rotifera</taxon>
        <taxon>Eurotatoria</taxon>
        <taxon>Bdelloidea</taxon>
        <taxon>Philodinida</taxon>
        <taxon>Philodinidae</taxon>
        <taxon>Didymodactylos</taxon>
    </lineage>
</organism>
<protein>
    <submittedName>
        <fullName evidence="3">Uncharacterized protein</fullName>
    </submittedName>
</protein>
<keyword evidence="1" id="KW-0812">Transmembrane</keyword>
<keyword evidence="1" id="KW-0472">Membrane</keyword>
<reference evidence="3" key="1">
    <citation type="submission" date="2021-02" db="EMBL/GenBank/DDBJ databases">
        <authorList>
            <person name="Nowell W R."/>
        </authorList>
    </citation>
    <scope>NUCLEOTIDE SEQUENCE</scope>
</reference>
<dbReference type="Proteomes" id="UP000682733">
    <property type="component" value="Unassembled WGS sequence"/>
</dbReference>
<evidence type="ECO:0000313" key="4">
    <source>
        <dbReference type="EMBL" id="CAF3648714.1"/>
    </source>
</evidence>
<dbReference type="Proteomes" id="UP000681722">
    <property type="component" value="Unassembled WGS sequence"/>
</dbReference>
<feature type="transmembrane region" description="Helical" evidence="1">
    <location>
        <begin position="79"/>
        <end position="104"/>
    </location>
</feature>
<gene>
    <name evidence="3" type="ORF">GPM918_LOCUS9224</name>
    <name evidence="2" type="ORF">OVA965_LOCUS7777</name>
    <name evidence="5" type="ORF">SRO942_LOCUS9225</name>
    <name evidence="4" type="ORF">TMI583_LOCUS7772</name>
</gene>
<evidence type="ECO:0000313" key="3">
    <source>
        <dbReference type="EMBL" id="CAF0912544.1"/>
    </source>
</evidence>
<name>A0A814AD37_9BILA</name>
<proteinExistence type="predicted"/>
<dbReference type="Proteomes" id="UP000663829">
    <property type="component" value="Unassembled WGS sequence"/>
</dbReference>
<keyword evidence="6" id="KW-1185">Reference proteome</keyword>